<accession>A0A4Q6XXU0</accession>
<proteinExistence type="predicted"/>
<sequence length="242" mass="27644">MSILFLKLLLAHFIGDFVLQPKSWVKKRKDHILYLLIHIAMHTMLLVLFFIPELSDQWQIILFISCVHLLIDSAKIYFEKKFPRRTFLLFIADQTLHILSLVAVVWYTYGLPVNWETLFSAKSLLYVLAFVLTVFVSPIMLRVFFSKWTSEADVVNKPKNSLVDAGMLIGIMERLLIVLFIQVGFLSGIGFLLGAKSIFRFGDLTNAKDTKFTEYILVGTLASFVIGIAIGYGLRLGLKYLV</sequence>
<keyword evidence="1" id="KW-1133">Transmembrane helix</keyword>
<protein>
    <submittedName>
        <fullName evidence="2">DUF3307 domain-containing protein</fullName>
    </submittedName>
</protein>
<dbReference type="InterPro" id="IPR021737">
    <property type="entry name" value="Phage_phiKZ_Orf197"/>
</dbReference>
<organism evidence="2 3">
    <name type="scientific">Sphingobacterium corticibacterium</name>
    <dbReference type="NCBI Taxonomy" id="2484746"/>
    <lineage>
        <taxon>Bacteria</taxon>
        <taxon>Pseudomonadati</taxon>
        <taxon>Bacteroidota</taxon>
        <taxon>Sphingobacteriia</taxon>
        <taxon>Sphingobacteriales</taxon>
        <taxon>Sphingobacteriaceae</taxon>
        <taxon>Sphingobacterium</taxon>
    </lineage>
</organism>
<keyword evidence="1" id="KW-0812">Transmembrane</keyword>
<feature type="transmembrane region" description="Helical" evidence="1">
    <location>
        <begin position="87"/>
        <end position="109"/>
    </location>
</feature>
<feature type="transmembrane region" description="Helical" evidence="1">
    <location>
        <begin position="124"/>
        <end position="145"/>
    </location>
</feature>
<feature type="transmembrane region" description="Helical" evidence="1">
    <location>
        <begin position="32"/>
        <end position="51"/>
    </location>
</feature>
<evidence type="ECO:0000256" key="1">
    <source>
        <dbReference type="SAM" id="Phobius"/>
    </source>
</evidence>
<feature type="transmembrane region" description="Helical" evidence="1">
    <location>
        <begin position="175"/>
        <end position="195"/>
    </location>
</feature>
<feature type="transmembrane region" description="Helical" evidence="1">
    <location>
        <begin position="215"/>
        <end position="234"/>
    </location>
</feature>
<dbReference type="OrthoDB" id="8536716at2"/>
<dbReference type="Proteomes" id="UP000292855">
    <property type="component" value="Unassembled WGS sequence"/>
</dbReference>
<dbReference type="EMBL" id="SGIT01000001">
    <property type="protein sequence ID" value="RZF61799.1"/>
    <property type="molecule type" value="Genomic_DNA"/>
</dbReference>
<name>A0A4Q6XXU0_9SPHI</name>
<feature type="transmembrane region" description="Helical" evidence="1">
    <location>
        <begin position="57"/>
        <end position="78"/>
    </location>
</feature>
<keyword evidence="1" id="KW-0472">Membrane</keyword>
<dbReference type="Pfam" id="PF11750">
    <property type="entry name" value="DUF3307"/>
    <property type="match status" value="1"/>
</dbReference>
<dbReference type="AlphaFoldDB" id="A0A4Q6XXU0"/>
<dbReference type="RefSeq" id="WP_130140028.1">
    <property type="nucleotide sequence ID" value="NZ_SGIT01000001.1"/>
</dbReference>
<gene>
    <name evidence="2" type="ORF">EWE74_02905</name>
</gene>
<comment type="caution">
    <text evidence="2">The sequence shown here is derived from an EMBL/GenBank/DDBJ whole genome shotgun (WGS) entry which is preliminary data.</text>
</comment>
<keyword evidence="3" id="KW-1185">Reference proteome</keyword>
<evidence type="ECO:0000313" key="2">
    <source>
        <dbReference type="EMBL" id="RZF61799.1"/>
    </source>
</evidence>
<reference evidence="2 3" key="1">
    <citation type="submission" date="2019-02" db="EMBL/GenBank/DDBJ databases">
        <authorList>
            <person name="Li Y."/>
        </authorList>
    </citation>
    <scope>NUCLEOTIDE SEQUENCE [LARGE SCALE GENOMIC DNA]</scope>
    <source>
        <strain evidence="2 3">30C10-4-7</strain>
    </source>
</reference>
<evidence type="ECO:0000313" key="3">
    <source>
        <dbReference type="Proteomes" id="UP000292855"/>
    </source>
</evidence>